<dbReference type="PANTHER" id="PTHR43788:SF8">
    <property type="entry name" value="DNA-BINDING PROTEIN SMUBP-2"/>
    <property type="match status" value="1"/>
</dbReference>
<dbReference type="EMBL" id="JAPZBQ010000005">
    <property type="protein sequence ID" value="KAJ5328947.1"/>
    <property type="molecule type" value="Genomic_DNA"/>
</dbReference>
<keyword evidence="2" id="KW-0378">Hydrolase</keyword>
<reference evidence="8" key="1">
    <citation type="submission" date="2022-12" db="EMBL/GenBank/DDBJ databases">
        <authorList>
            <person name="Petersen C."/>
        </authorList>
    </citation>
    <scope>NUCLEOTIDE SEQUENCE</scope>
    <source>
        <strain evidence="8">IBT 35673</strain>
    </source>
</reference>
<feature type="region of interest" description="Disordered" evidence="6">
    <location>
        <begin position="120"/>
        <end position="163"/>
    </location>
</feature>
<evidence type="ECO:0000313" key="9">
    <source>
        <dbReference type="Proteomes" id="UP001147695"/>
    </source>
</evidence>
<evidence type="ECO:0000256" key="5">
    <source>
        <dbReference type="SAM" id="Coils"/>
    </source>
</evidence>
<evidence type="ECO:0000313" key="8">
    <source>
        <dbReference type="EMBL" id="KAJ5328947.1"/>
    </source>
</evidence>
<feature type="compositionally biased region" description="Low complexity" evidence="6">
    <location>
        <begin position="127"/>
        <end position="144"/>
    </location>
</feature>
<evidence type="ECO:0000256" key="1">
    <source>
        <dbReference type="ARBA" id="ARBA00022741"/>
    </source>
</evidence>
<keyword evidence="3" id="KW-0347">Helicase</keyword>
<keyword evidence="1" id="KW-0547">Nucleotide-binding</keyword>
<dbReference type="Pfam" id="PF13087">
    <property type="entry name" value="AAA_12"/>
    <property type="match status" value="1"/>
</dbReference>
<protein>
    <recommendedName>
        <fullName evidence="7">DNA2/NAM7 helicase-like C-terminal domain-containing protein</fullName>
    </recommendedName>
</protein>
<dbReference type="SUPFAM" id="SSF52540">
    <property type="entry name" value="P-loop containing nucleoside triphosphate hydrolases"/>
    <property type="match status" value="1"/>
</dbReference>
<dbReference type="AlphaFoldDB" id="A0A9W9Q834"/>
<feature type="domain" description="DNA2/NAM7 helicase-like C-terminal" evidence="7">
    <location>
        <begin position="26"/>
        <end position="81"/>
    </location>
</feature>
<dbReference type="GO" id="GO:0016787">
    <property type="term" value="F:hydrolase activity"/>
    <property type="evidence" value="ECO:0007669"/>
    <property type="project" value="UniProtKB-KW"/>
</dbReference>
<feature type="coiled-coil region" evidence="5">
    <location>
        <begin position="174"/>
        <end position="201"/>
    </location>
</feature>
<evidence type="ECO:0000259" key="7">
    <source>
        <dbReference type="Pfam" id="PF13087"/>
    </source>
</evidence>
<reference evidence="8" key="2">
    <citation type="journal article" date="2023" name="IMA Fungus">
        <title>Comparative genomic study of the Penicillium genus elucidates a diverse pangenome and 15 lateral gene transfer events.</title>
        <authorList>
            <person name="Petersen C."/>
            <person name="Sorensen T."/>
            <person name="Nielsen M.R."/>
            <person name="Sondergaard T.E."/>
            <person name="Sorensen J.L."/>
            <person name="Fitzpatrick D.A."/>
            <person name="Frisvad J.C."/>
            <person name="Nielsen K.L."/>
        </authorList>
    </citation>
    <scope>NUCLEOTIDE SEQUENCE</scope>
    <source>
        <strain evidence="8">IBT 35673</strain>
    </source>
</reference>
<comment type="caution">
    <text evidence="8">The sequence shown here is derived from an EMBL/GenBank/DDBJ whole genome shotgun (WGS) entry which is preliminary data.</text>
</comment>
<evidence type="ECO:0000256" key="4">
    <source>
        <dbReference type="ARBA" id="ARBA00022840"/>
    </source>
</evidence>
<dbReference type="InterPro" id="IPR027417">
    <property type="entry name" value="P-loop_NTPase"/>
</dbReference>
<evidence type="ECO:0000256" key="6">
    <source>
        <dbReference type="SAM" id="MobiDB-lite"/>
    </source>
</evidence>
<organism evidence="8 9">
    <name type="scientific">Penicillium brevicompactum</name>
    <dbReference type="NCBI Taxonomy" id="5074"/>
    <lineage>
        <taxon>Eukaryota</taxon>
        <taxon>Fungi</taxon>
        <taxon>Dikarya</taxon>
        <taxon>Ascomycota</taxon>
        <taxon>Pezizomycotina</taxon>
        <taxon>Eurotiomycetes</taxon>
        <taxon>Eurotiomycetidae</taxon>
        <taxon>Eurotiales</taxon>
        <taxon>Aspergillaceae</taxon>
        <taxon>Penicillium</taxon>
    </lineage>
</organism>
<proteinExistence type="predicted"/>
<evidence type="ECO:0000256" key="3">
    <source>
        <dbReference type="ARBA" id="ARBA00022806"/>
    </source>
</evidence>
<evidence type="ECO:0000256" key="2">
    <source>
        <dbReference type="ARBA" id="ARBA00022801"/>
    </source>
</evidence>
<dbReference type="PANTHER" id="PTHR43788">
    <property type="entry name" value="DNA2/NAM7 HELICASE FAMILY MEMBER"/>
    <property type="match status" value="1"/>
</dbReference>
<gene>
    <name evidence="8" type="ORF">N7452_009337</name>
</gene>
<keyword evidence="5" id="KW-0175">Coiled coil</keyword>
<dbReference type="Gene3D" id="3.40.50.300">
    <property type="entry name" value="P-loop containing nucleotide triphosphate hydrolases"/>
    <property type="match status" value="1"/>
</dbReference>
<name>A0A9W9Q834_PENBR</name>
<sequence length="240" mass="26335">MERQNNLQGVKRVNQCFAQEGVKYDQCLTIDGSQGQETNVIIFMFTKPRTNAKSEVGFLASYHRSNVALTRAKKLLIVVANLEIWNKRWAEAAKNSSTRYLGSFFTDRVDGTQKPKALVSLPASSMRKAPSAPQSAAPPRKASPVTRPPASPHNGEQSGAVGVATDSKVIGGEVVKITSSLEQLKLDREALKAEQVAMNERWAMLDAMLAKWNAEQDDLRARRARVDAAIANLELGNDLD</sequence>
<dbReference type="Proteomes" id="UP001147695">
    <property type="component" value="Unassembled WGS sequence"/>
</dbReference>
<dbReference type="GO" id="GO:0043139">
    <property type="term" value="F:5'-3' DNA helicase activity"/>
    <property type="evidence" value="ECO:0007669"/>
    <property type="project" value="TreeGrafter"/>
</dbReference>
<accession>A0A9W9Q834</accession>
<dbReference type="InterPro" id="IPR041679">
    <property type="entry name" value="DNA2/NAM7-like_C"/>
</dbReference>
<dbReference type="GO" id="GO:0005524">
    <property type="term" value="F:ATP binding"/>
    <property type="evidence" value="ECO:0007669"/>
    <property type="project" value="UniProtKB-KW"/>
</dbReference>
<keyword evidence="4" id="KW-0067">ATP-binding</keyword>
<dbReference type="InterPro" id="IPR050534">
    <property type="entry name" value="Coronavir_polyprotein_1ab"/>
</dbReference>